<dbReference type="PROSITE" id="PS51257">
    <property type="entry name" value="PROKAR_LIPOPROTEIN"/>
    <property type="match status" value="1"/>
</dbReference>
<evidence type="ECO:0000313" key="2">
    <source>
        <dbReference type="Proteomes" id="UP000183670"/>
    </source>
</evidence>
<evidence type="ECO:0000313" key="1">
    <source>
        <dbReference type="EMBL" id="SDB76894.1"/>
    </source>
</evidence>
<dbReference type="Proteomes" id="UP000183670">
    <property type="component" value="Unassembled WGS sequence"/>
</dbReference>
<dbReference type="RefSeq" id="WP_046151587.1">
    <property type="nucleotide sequence ID" value="NZ_FMYE01000014.1"/>
</dbReference>
<dbReference type="EMBL" id="FMYE01000014">
    <property type="protein sequence ID" value="SDB76894.1"/>
    <property type="molecule type" value="Genomic_DNA"/>
</dbReference>
<gene>
    <name evidence="1" type="ORF">SAMN05192581_101458</name>
</gene>
<proteinExistence type="predicted"/>
<dbReference type="InterPro" id="IPR025234">
    <property type="entry name" value="YjzH-like"/>
</dbReference>
<dbReference type="Pfam" id="PF13783">
    <property type="entry name" value="DUF4177"/>
    <property type="match status" value="1"/>
</dbReference>
<reference evidence="1 2" key="1">
    <citation type="submission" date="2016-10" db="EMBL/GenBank/DDBJ databases">
        <authorList>
            <person name="de Groot N.N."/>
        </authorList>
    </citation>
    <scope>NUCLEOTIDE SEQUENCE [LARGE SCALE GENOMIC DNA]</scope>
    <source>
        <strain evidence="1 2">NLAE-zl-C500</strain>
    </source>
</reference>
<dbReference type="AlphaFoldDB" id="A0A1G6G4H7"/>
<sequence>MKRFLFVAIAVIALSSCTENTKWEYKVVKVAGQNAESLPDYAPMVFNDQTPMLNKMGEDGWELVNSYTETNTVHPNFGSSEYVTGIRENTRTSVLNFVFKRPQQKKDKK</sequence>
<organism evidence="1 2">
    <name type="scientific">Bacteroides ovatus</name>
    <dbReference type="NCBI Taxonomy" id="28116"/>
    <lineage>
        <taxon>Bacteria</taxon>
        <taxon>Pseudomonadati</taxon>
        <taxon>Bacteroidota</taxon>
        <taxon>Bacteroidia</taxon>
        <taxon>Bacteroidales</taxon>
        <taxon>Bacteroidaceae</taxon>
        <taxon>Bacteroides</taxon>
    </lineage>
</organism>
<evidence type="ECO:0008006" key="3">
    <source>
        <dbReference type="Google" id="ProtNLM"/>
    </source>
</evidence>
<name>A0A1G6G4H7_BACOV</name>
<protein>
    <recommendedName>
        <fullName evidence="3">DUF4177 domain-containing protein</fullName>
    </recommendedName>
</protein>
<accession>A0A1G6G4H7</accession>